<comment type="caution">
    <text evidence="1">The sequence shown here is derived from an EMBL/GenBank/DDBJ whole genome shotgun (WGS) entry which is preliminary data.</text>
</comment>
<proteinExistence type="predicted"/>
<reference evidence="1 2" key="1">
    <citation type="submission" date="2021-08" db="EMBL/GenBank/DDBJ databases">
        <title>Draft genome sequence of Spirulina subsalsa with high tolerance to salinity and hype-accumulation of phycocyanin.</title>
        <authorList>
            <person name="Pei H."/>
            <person name="Jiang L."/>
        </authorList>
    </citation>
    <scope>NUCLEOTIDE SEQUENCE [LARGE SCALE GENOMIC DNA]</scope>
    <source>
        <strain evidence="1 2">FACHB-351</strain>
    </source>
</reference>
<dbReference type="SUPFAM" id="SSF53335">
    <property type="entry name" value="S-adenosyl-L-methionine-dependent methyltransferases"/>
    <property type="match status" value="1"/>
</dbReference>
<sequence length="217" mass="24532">MENTGVCLNIGCGLVVAEGWQNLDASPSLRIKKIPLIGQPLTKLLKSPDWPDEVIYGNIIQGLNIPKNSCDLIYASHVLEHLTLLDFALAMDHIHSYLKPGGIFRAIVPNIEQLVNIYIKQKKDPNLAPQAAFNLMQDSLMGHTGTRKNMLVRCREIFSNYRHQWMWDSDSLSAAFVKHGFKNVQVRQYGEWSDSRFAQVEHPESFLDGICVEGTKQ</sequence>
<dbReference type="GO" id="GO:0008168">
    <property type="term" value="F:methyltransferase activity"/>
    <property type="evidence" value="ECO:0007669"/>
    <property type="project" value="UniProtKB-KW"/>
</dbReference>
<dbReference type="GO" id="GO:0032259">
    <property type="term" value="P:methylation"/>
    <property type="evidence" value="ECO:0007669"/>
    <property type="project" value="UniProtKB-KW"/>
</dbReference>
<dbReference type="RefSeq" id="WP_265264301.1">
    <property type="nucleotide sequence ID" value="NZ_JAIHOM010000039.1"/>
</dbReference>
<dbReference type="InterPro" id="IPR029063">
    <property type="entry name" value="SAM-dependent_MTases_sf"/>
</dbReference>
<dbReference type="Pfam" id="PF13489">
    <property type="entry name" value="Methyltransf_23"/>
    <property type="match status" value="1"/>
</dbReference>
<protein>
    <submittedName>
        <fullName evidence="1">Methyltransferase domain-containing protein</fullName>
    </submittedName>
</protein>
<evidence type="ECO:0000313" key="2">
    <source>
        <dbReference type="Proteomes" id="UP001526426"/>
    </source>
</evidence>
<name>A0ABT3L4V8_9CYAN</name>
<evidence type="ECO:0000313" key="1">
    <source>
        <dbReference type="EMBL" id="MCW6036531.1"/>
    </source>
</evidence>
<keyword evidence="1" id="KW-0489">Methyltransferase</keyword>
<dbReference type="Gene3D" id="3.40.50.150">
    <property type="entry name" value="Vaccinia Virus protein VP39"/>
    <property type="match status" value="1"/>
</dbReference>
<gene>
    <name evidence="1" type="ORF">K4A83_09670</name>
</gene>
<organism evidence="1 2">
    <name type="scientific">Spirulina subsalsa FACHB-351</name>
    <dbReference type="NCBI Taxonomy" id="234711"/>
    <lineage>
        <taxon>Bacteria</taxon>
        <taxon>Bacillati</taxon>
        <taxon>Cyanobacteriota</taxon>
        <taxon>Cyanophyceae</taxon>
        <taxon>Spirulinales</taxon>
        <taxon>Spirulinaceae</taxon>
        <taxon>Spirulina</taxon>
    </lineage>
</organism>
<dbReference type="Proteomes" id="UP001526426">
    <property type="component" value="Unassembled WGS sequence"/>
</dbReference>
<keyword evidence="1" id="KW-0808">Transferase</keyword>
<dbReference type="EMBL" id="JAIHOM010000039">
    <property type="protein sequence ID" value="MCW6036531.1"/>
    <property type="molecule type" value="Genomic_DNA"/>
</dbReference>
<dbReference type="CDD" id="cd02440">
    <property type="entry name" value="AdoMet_MTases"/>
    <property type="match status" value="1"/>
</dbReference>
<accession>A0ABT3L4V8</accession>
<keyword evidence="2" id="KW-1185">Reference proteome</keyword>